<dbReference type="InterPro" id="IPR027417">
    <property type="entry name" value="P-loop_NTPase"/>
</dbReference>
<keyword evidence="8" id="KW-0805">Transcription regulation</keyword>
<keyword evidence="4 8" id="KW-0378">Hydrolase</keyword>
<dbReference type="InParanoid" id="A0A7N2MR68"/>
<evidence type="ECO:0000256" key="9">
    <source>
        <dbReference type="SAM" id="Phobius"/>
    </source>
</evidence>
<dbReference type="Gene3D" id="1.10.8.60">
    <property type="match status" value="1"/>
</dbReference>
<keyword evidence="8" id="KW-0804">Transcription</keyword>
<dbReference type="Pfam" id="PF06068">
    <property type="entry name" value="TIP49"/>
    <property type="match status" value="2"/>
</dbReference>
<feature type="domain" description="TIP49 P-loop" evidence="10">
    <location>
        <begin position="335"/>
        <end position="365"/>
    </location>
</feature>
<accession>A0A7N2MR68</accession>
<keyword evidence="3 8" id="KW-0547">Nucleotide-binding</keyword>
<comment type="catalytic activity">
    <reaction evidence="8">
        <text>ATP + H2O = ADP + phosphate + H(+)</text>
        <dbReference type="Rhea" id="RHEA:13065"/>
        <dbReference type="ChEBI" id="CHEBI:15377"/>
        <dbReference type="ChEBI" id="CHEBI:15378"/>
        <dbReference type="ChEBI" id="CHEBI:30616"/>
        <dbReference type="ChEBI" id="CHEBI:43474"/>
        <dbReference type="ChEBI" id="CHEBI:456216"/>
        <dbReference type="EC" id="3.6.4.12"/>
    </reaction>
</comment>
<evidence type="ECO:0000256" key="2">
    <source>
        <dbReference type="ARBA" id="ARBA00007519"/>
    </source>
</evidence>
<organism evidence="12 13">
    <name type="scientific">Quercus lobata</name>
    <name type="common">Valley oak</name>
    <dbReference type="NCBI Taxonomy" id="97700"/>
    <lineage>
        <taxon>Eukaryota</taxon>
        <taxon>Viridiplantae</taxon>
        <taxon>Streptophyta</taxon>
        <taxon>Embryophyta</taxon>
        <taxon>Tracheophyta</taxon>
        <taxon>Spermatophyta</taxon>
        <taxon>Magnoliopsida</taxon>
        <taxon>eudicotyledons</taxon>
        <taxon>Gunneridae</taxon>
        <taxon>Pentapetalae</taxon>
        <taxon>rosids</taxon>
        <taxon>fabids</taxon>
        <taxon>Fagales</taxon>
        <taxon>Fagaceae</taxon>
        <taxon>Quercus</taxon>
    </lineage>
</organism>
<evidence type="ECO:0000259" key="11">
    <source>
        <dbReference type="Pfam" id="PF17856"/>
    </source>
</evidence>
<feature type="transmembrane region" description="Helical" evidence="9">
    <location>
        <begin position="119"/>
        <end position="138"/>
    </location>
</feature>
<keyword evidence="6 8" id="KW-0067">ATP-binding</keyword>
<feature type="transmembrane region" description="Helical" evidence="9">
    <location>
        <begin position="78"/>
        <end position="98"/>
    </location>
</feature>
<evidence type="ECO:0000256" key="7">
    <source>
        <dbReference type="ARBA" id="ARBA00023242"/>
    </source>
</evidence>
<comment type="similarity">
    <text evidence="2 8">Belongs to the RuvB family.</text>
</comment>
<feature type="domain" description="RuvB-like AAA-lid" evidence="11">
    <location>
        <begin position="372"/>
        <end position="437"/>
    </location>
</feature>
<dbReference type="InterPro" id="IPR010339">
    <property type="entry name" value="TIP49_P-loop"/>
</dbReference>
<feature type="domain" description="TIP49 P-loop" evidence="10">
    <location>
        <begin position="259"/>
        <end position="315"/>
    </location>
</feature>
<dbReference type="Pfam" id="PF17856">
    <property type="entry name" value="TIP49_C"/>
    <property type="match status" value="1"/>
</dbReference>
<reference evidence="12 13" key="1">
    <citation type="journal article" date="2016" name="G3 (Bethesda)">
        <title>First Draft Assembly and Annotation of the Genome of a California Endemic Oak Quercus lobata Nee (Fagaceae).</title>
        <authorList>
            <person name="Sork V.L."/>
            <person name="Fitz-Gibbon S.T."/>
            <person name="Puiu D."/>
            <person name="Crepeau M."/>
            <person name="Gugger P.F."/>
            <person name="Sherman R."/>
            <person name="Stevens K."/>
            <person name="Langley C.H."/>
            <person name="Pellegrini M."/>
            <person name="Salzberg S.L."/>
        </authorList>
    </citation>
    <scope>NUCLEOTIDE SEQUENCE [LARGE SCALE GENOMIC DNA]</scope>
    <source>
        <strain evidence="12 13">cv. SW786</strain>
    </source>
</reference>
<dbReference type="GO" id="GO:0016787">
    <property type="term" value="F:hydrolase activity"/>
    <property type="evidence" value="ECO:0007669"/>
    <property type="project" value="UniProtKB-KW"/>
</dbReference>
<evidence type="ECO:0000256" key="5">
    <source>
        <dbReference type="ARBA" id="ARBA00022806"/>
    </source>
</evidence>
<keyword evidence="9" id="KW-0812">Transmembrane</keyword>
<reference evidence="12" key="2">
    <citation type="submission" date="2021-01" db="UniProtKB">
        <authorList>
            <consortium name="EnsemblPlants"/>
        </authorList>
    </citation>
    <scope>IDENTIFICATION</scope>
</reference>
<dbReference type="Proteomes" id="UP000594261">
    <property type="component" value="Chromosome 10"/>
</dbReference>
<name>A0A7N2MR68_QUELO</name>
<dbReference type="EnsemblPlants" id="QL10p038395:mrna">
    <property type="protein sequence ID" value="QL10p038395:mrna"/>
    <property type="gene ID" value="QL10p038395"/>
</dbReference>
<keyword evidence="5 8" id="KW-0347">Helicase</keyword>
<evidence type="ECO:0000259" key="10">
    <source>
        <dbReference type="Pfam" id="PF06068"/>
    </source>
</evidence>
<evidence type="ECO:0000313" key="13">
    <source>
        <dbReference type="Proteomes" id="UP000594261"/>
    </source>
</evidence>
<evidence type="ECO:0000256" key="3">
    <source>
        <dbReference type="ARBA" id="ARBA00022741"/>
    </source>
</evidence>
<evidence type="ECO:0000256" key="6">
    <source>
        <dbReference type="ARBA" id="ARBA00022840"/>
    </source>
</evidence>
<proteinExistence type="inferred from homology"/>
<dbReference type="GO" id="GO:0005524">
    <property type="term" value="F:ATP binding"/>
    <property type="evidence" value="ECO:0007669"/>
    <property type="project" value="UniProtKB-KW"/>
</dbReference>
<evidence type="ECO:0000256" key="8">
    <source>
        <dbReference type="RuleBase" id="RU363048"/>
    </source>
</evidence>
<dbReference type="InterPro" id="IPR027238">
    <property type="entry name" value="RuvB-like"/>
</dbReference>
<dbReference type="Gene3D" id="3.40.50.300">
    <property type="entry name" value="P-loop containing nucleotide triphosphate hydrolases"/>
    <property type="match status" value="1"/>
</dbReference>
<sequence length="454" mass="50116">MGLYSVELLLEIPGIGFEFLIHRFFSISVVLFFILWLSSSAGYSLSKLKGLVASSSTSKEEQKVDANSTYSVEWDNHGWFYILVRVAFFLWVALLNLITISSTWARVIDVMDSESGSRLFGFIGAGATVGQLFGSLFATGMASLGPFLLLFAALLMEFAAQSSKGINKDVSHNSHLPEELTPIRALADQLEGTKEEEHKKYRGMVVEYIMVNNNMTVDGIDFYVTDSFGEGFYDSCKDVKFGTMNSRAIQFIGIGAGAQNFKVAVGDVIYIEANSGAVKRVGRSDAFATEFDLQAEEYVPLPKGEVHKKEEIVQVMDAWLAYAPVKNNPEDAAKVRILGTDMNCPHGIPVDLLDRLVIIRTQTYDVADMIKILALRANVEDLVIDDKSLAYLGDIGLQASLRHAVQLLSPSSIMAKMNGRDNICKADIEEVKALYMDAKSSARLLQAQQEKYIS</sequence>
<dbReference type="InterPro" id="IPR042487">
    <property type="entry name" value="RuvBL1/2_DNA/RNA_bd_dom"/>
</dbReference>
<dbReference type="GO" id="GO:0003678">
    <property type="term" value="F:DNA helicase activity"/>
    <property type="evidence" value="ECO:0007669"/>
    <property type="project" value="UniProtKB-EC"/>
</dbReference>
<comment type="subcellular location">
    <subcellularLocation>
        <location evidence="1">Nucleus</location>
    </subcellularLocation>
</comment>
<keyword evidence="7 8" id="KW-0539">Nucleus</keyword>
<dbReference type="EC" id="3.6.4.12" evidence="8"/>
<dbReference type="InterPro" id="IPR041048">
    <property type="entry name" value="RuvB-like_C"/>
</dbReference>
<keyword evidence="13" id="KW-1185">Reference proteome</keyword>
<dbReference type="AlphaFoldDB" id="A0A7N2MR68"/>
<protein>
    <recommendedName>
        <fullName evidence="8">RuvB-like helicase</fullName>
        <ecNumber evidence="8">3.6.4.12</ecNumber>
    </recommendedName>
</protein>
<evidence type="ECO:0000313" key="12">
    <source>
        <dbReference type="EnsemblPlants" id="QL10p038395:mrna"/>
    </source>
</evidence>
<dbReference type="SUPFAM" id="SSF52540">
    <property type="entry name" value="P-loop containing nucleoside triphosphate hydrolases"/>
    <property type="match status" value="1"/>
</dbReference>
<dbReference type="GO" id="GO:0005634">
    <property type="term" value="C:nucleus"/>
    <property type="evidence" value="ECO:0007669"/>
    <property type="project" value="UniProtKB-SubCell"/>
</dbReference>
<keyword evidence="9" id="KW-0472">Membrane</keyword>
<evidence type="ECO:0000256" key="1">
    <source>
        <dbReference type="ARBA" id="ARBA00004123"/>
    </source>
</evidence>
<dbReference type="Gramene" id="QL10p038395:mrna">
    <property type="protein sequence ID" value="QL10p038395:mrna"/>
    <property type="gene ID" value="QL10p038395"/>
</dbReference>
<keyword evidence="9" id="KW-1133">Transmembrane helix</keyword>
<evidence type="ECO:0000256" key="4">
    <source>
        <dbReference type="ARBA" id="ARBA00022801"/>
    </source>
</evidence>
<dbReference type="EMBL" id="LRBV02000010">
    <property type="status" value="NOT_ANNOTATED_CDS"/>
    <property type="molecule type" value="Genomic_DNA"/>
</dbReference>
<dbReference type="PANTHER" id="PTHR11093">
    <property type="entry name" value="RUVB-RELATED REPTIN AND PONTIN"/>
    <property type="match status" value="1"/>
</dbReference>
<dbReference type="Gene3D" id="2.40.50.360">
    <property type="entry name" value="RuvB-like helicase, domain II"/>
    <property type="match status" value="1"/>
</dbReference>
<feature type="transmembrane region" description="Helical" evidence="9">
    <location>
        <begin position="20"/>
        <end position="38"/>
    </location>
</feature>
<dbReference type="FunFam" id="1.10.8.60:FF:000010">
    <property type="entry name" value="RuvB-like helicase"/>
    <property type="match status" value="1"/>
</dbReference>